<evidence type="ECO:0000256" key="2">
    <source>
        <dbReference type="SAM" id="SignalP"/>
    </source>
</evidence>
<dbReference type="Gene3D" id="1.10.780.10">
    <property type="entry name" value="Hydroxylamine Oxidoreductase, Chain A, domain 1"/>
    <property type="match status" value="1"/>
</dbReference>
<dbReference type="Proteomes" id="UP000595564">
    <property type="component" value="Chromosome"/>
</dbReference>
<gene>
    <name evidence="3" type="ORF">TTHT_0107</name>
</gene>
<feature type="chain" id="PRO_5032989300" evidence="2">
    <location>
        <begin position="23"/>
        <end position="439"/>
    </location>
</feature>
<dbReference type="InterPro" id="IPR051829">
    <property type="entry name" value="Multiheme_Cytochr_ET"/>
</dbReference>
<keyword evidence="1 2" id="KW-0732">Signal</keyword>
<evidence type="ECO:0000313" key="3">
    <source>
        <dbReference type="EMBL" id="BBB31752.1"/>
    </source>
</evidence>
<dbReference type="AlphaFoldDB" id="A0A7R6PSE6"/>
<dbReference type="InterPro" id="IPR036280">
    <property type="entry name" value="Multihaem_cyt_sf"/>
</dbReference>
<organism evidence="3 4">
    <name type="scientific">Thermotomaculum hydrothermale</name>
    <dbReference type="NCBI Taxonomy" id="981385"/>
    <lineage>
        <taxon>Bacteria</taxon>
        <taxon>Pseudomonadati</taxon>
        <taxon>Acidobacteriota</taxon>
        <taxon>Holophagae</taxon>
        <taxon>Thermotomaculales</taxon>
        <taxon>Thermotomaculaceae</taxon>
        <taxon>Thermotomaculum</taxon>
    </lineage>
</organism>
<dbReference type="EMBL" id="AP017470">
    <property type="protein sequence ID" value="BBB31752.1"/>
    <property type="molecule type" value="Genomic_DNA"/>
</dbReference>
<dbReference type="Gene3D" id="1.20.850.10">
    <property type="entry name" value="Hydroxylamine Oxidoreductase, Chain A, domain 2"/>
    <property type="match status" value="1"/>
</dbReference>
<reference evidence="3 4" key="1">
    <citation type="journal article" date="2012" name="Extremophiles">
        <title>Thermotomaculum hydrothermale gen. nov., sp. nov., a novel heterotrophic thermophile within the phylum Acidobacteria from a deep-sea hydrothermal vent chimney in the Southern Okinawa Trough.</title>
        <authorList>
            <person name="Izumi H."/>
            <person name="Nunoura T."/>
            <person name="Miyazaki M."/>
            <person name="Mino S."/>
            <person name="Toki T."/>
            <person name="Takai K."/>
            <person name="Sako Y."/>
            <person name="Sawabe T."/>
            <person name="Nakagawa S."/>
        </authorList>
    </citation>
    <scope>NUCLEOTIDE SEQUENCE [LARGE SCALE GENOMIC DNA]</scope>
    <source>
        <strain evidence="3 4">AC55</strain>
    </source>
</reference>
<proteinExistence type="predicted"/>
<name>A0A7R6PSE6_9BACT</name>
<keyword evidence="4" id="KW-1185">Reference proteome</keyword>
<dbReference type="PANTHER" id="PTHR35038:SF8">
    <property type="entry name" value="C-TYPE POLYHEME CYTOCHROME OMCC"/>
    <property type="match status" value="1"/>
</dbReference>
<evidence type="ECO:0000256" key="1">
    <source>
        <dbReference type="ARBA" id="ARBA00022729"/>
    </source>
</evidence>
<evidence type="ECO:0000313" key="4">
    <source>
        <dbReference type="Proteomes" id="UP000595564"/>
    </source>
</evidence>
<dbReference type="Pfam" id="PF13447">
    <property type="entry name" value="Multi-haem_cyto"/>
    <property type="match status" value="2"/>
</dbReference>
<dbReference type="RefSeq" id="WP_201328083.1">
    <property type="nucleotide sequence ID" value="NZ_AP017470.1"/>
</dbReference>
<protein>
    <submittedName>
        <fullName evidence="3">Multiheme cytochrome family protein</fullName>
    </submittedName>
</protein>
<dbReference type="SUPFAM" id="SSF48695">
    <property type="entry name" value="Multiheme cytochromes"/>
    <property type="match status" value="1"/>
</dbReference>
<dbReference type="KEGG" id="thyd:TTHT_0107"/>
<dbReference type="PANTHER" id="PTHR35038">
    <property type="entry name" value="DISSIMILATORY SULFITE REDUCTASE SIRA"/>
    <property type="match status" value="1"/>
</dbReference>
<accession>A0A7R6PSE6</accession>
<feature type="signal peptide" evidence="2">
    <location>
        <begin position="1"/>
        <end position="22"/>
    </location>
</feature>
<sequence>MKKLFLFSAVLLCMGFAMNSYAVNSKCEECHKKVTPGIVKDFNRGKMAESLTCEDCHGNGHMSKKDVDKAKLPTIETCQKCHPKQAKQYLSGKHAMGLLPITAFPGFAHSQPKAYIAGQKGCNGCHNLGIVNDEAKKNGLAGEYRSYYKYGMDCQNCHTRHAFSKAEALEPEACNQCHTGFDHAQWEMWSHSKHGAAYLTNRKAHRGPTCQDCHMAGGDHRVMTAWGFLALRLPEQDKEWMGYRVTILKALGVLDDKGQPTARLDVVKAANLARLTKEDFDKERNKMVETCKQCHSENYVKQNLHNADMMIKAADKVFAEAIEIVANLYRDGILQKKTNQATWPYPDLLNFYEVDNHIEELLYEMFMDYRMKTYQAAFHLMPDYTTWYGYAKLKETLVEIKKIDKELRMQHKHEMMMKKMKNKAKKMVKKVKERTTKNF</sequence>